<sequence length="260" mass="29301">MTNECGCDLFVHAPYLQEKFVFNSSQTTVMSGETLPAWMEFKIKRRPPFLSLLILLSVGQAFGSFLFYLWMQHLVIYCHIILPMALVYTWLHFTVCEVSVLISRPLGVQSSCRFLSGRWKRSPLIPTHRIRTIHLVDRVTNTSVLPQLFLELYQPSHTSASQSRPTDANKDVRLQPLLSIPGGNNSGTCLKKSGKRQYMRIQNPRRGAPLAGRWSFSSGGLQARWKAGTGLSSPLVSVSEGVQGSSMWKSVRLAARTPWY</sequence>
<keyword evidence="1" id="KW-1133">Transmembrane helix</keyword>
<evidence type="ECO:0000256" key="1">
    <source>
        <dbReference type="SAM" id="Phobius"/>
    </source>
</evidence>
<feature type="transmembrane region" description="Helical" evidence="1">
    <location>
        <begin position="49"/>
        <end position="68"/>
    </location>
</feature>
<proteinExistence type="predicted"/>
<feature type="transmembrane region" description="Helical" evidence="1">
    <location>
        <begin position="74"/>
        <end position="95"/>
    </location>
</feature>
<name>A0A5K3ELZ3_MESCO</name>
<evidence type="ECO:0000313" key="2">
    <source>
        <dbReference type="WBParaSite" id="MCU_001582-RA"/>
    </source>
</evidence>
<protein>
    <submittedName>
        <fullName evidence="2">Glycerophosphocholine acyltransferase 1</fullName>
    </submittedName>
</protein>
<dbReference type="WBParaSite" id="MCU_001582-RA">
    <property type="protein sequence ID" value="MCU_001582-RA"/>
    <property type="gene ID" value="MCU_001582"/>
</dbReference>
<dbReference type="AlphaFoldDB" id="A0A5K3ELZ3"/>
<reference evidence="2" key="1">
    <citation type="submission" date="2019-11" db="UniProtKB">
        <authorList>
            <consortium name="WormBaseParasite"/>
        </authorList>
    </citation>
    <scope>IDENTIFICATION</scope>
</reference>
<accession>A0A5K3ELZ3</accession>
<keyword evidence="1" id="KW-0812">Transmembrane</keyword>
<keyword evidence="1" id="KW-0472">Membrane</keyword>
<organism evidence="2">
    <name type="scientific">Mesocestoides corti</name>
    <name type="common">Flatworm</name>
    <dbReference type="NCBI Taxonomy" id="53468"/>
    <lineage>
        <taxon>Eukaryota</taxon>
        <taxon>Metazoa</taxon>
        <taxon>Spiralia</taxon>
        <taxon>Lophotrochozoa</taxon>
        <taxon>Platyhelminthes</taxon>
        <taxon>Cestoda</taxon>
        <taxon>Eucestoda</taxon>
        <taxon>Cyclophyllidea</taxon>
        <taxon>Mesocestoididae</taxon>
        <taxon>Mesocestoides</taxon>
    </lineage>
</organism>